<reference evidence="1" key="1">
    <citation type="submission" date="2020-05" db="EMBL/GenBank/DDBJ databases">
        <authorList>
            <person name="Chiriac C."/>
            <person name="Salcher M."/>
            <person name="Ghai R."/>
            <person name="Kavagutti S V."/>
        </authorList>
    </citation>
    <scope>NUCLEOTIDE SEQUENCE</scope>
</reference>
<accession>A0A6J7L3C2</accession>
<protein>
    <submittedName>
        <fullName evidence="1">Unannotated protein</fullName>
    </submittedName>
</protein>
<name>A0A6J7L3C2_9ZZZZ</name>
<organism evidence="1">
    <name type="scientific">freshwater metagenome</name>
    <dbReference type="NCBI Taxonomy" id="449393"/>
    <lineage>
        <taxon>unclassified sequences</taxon>
        <taxon>metagenomes</taxon>
        <taxon>ecological metagenomes</taxon>
    </lineage>
</organism>
<gene>
    <name evidence="1" type="ORF">UFOPK3837_01158</name>
</gene>
<dbReference type="EMBL" id="CAFBNO010000092">
    <property type="protein sequence ID" value="CAB4962656.1"/>
    <property type="molecule type" value="Genomic_DNA"/>
</dbReference>
<dbReference type="AlphaFoldDB" id="A0A6J7L3C2"/>
<sequence length="134" mass="15367">MLDHWQQRFDVCSRLDGHGGKCACIANALRQRNSLVRGLQVECDALRSRFGIPNGKLVNVFDHQVHIEWEFGDFQHATDHWKAKGEVRNEVSVHDIDVDRIGVGYRCEFALQIREIGRKNARVDVCVHVFSLLS</sequence>
<proteinExistence type="predicted"/>
<evidence type="ECO:0000313" key="1">
    <source>
        <dbReference type="EMBL" id="CAB4962656.1"/>
    </source>
</evidence>